<proteinExistence type="predicted"/>
<organism evidence="1 2">
    <name type="scientific">Kordia antarctica</name>
    <dbReference type="NCBI Taxonomy" id="1218801"/>
    <lineage>
        <taxon>Bacteria</taxon>
        <taxon>Pseudomonadati</taxon>
        <taxon>Bacteroidota</taxon>
        <taxon>Flavobacteriia</taxon>
        <taxon>Flavobacteriales</taxon>
        <taxon>Flavobacteriaceae</taxon>
        <taxon>Kordia</taxon>
    </lineage>
</organism>
<evidence type="ECO:0000313" key="1">
    <source>
        <dbReference type="EMBL" id="QHI37468.1"/>
    </source>
</evidence>
<gene>
    <name evidence="1" type="ORF">IMCC3317_28470</name>
</gene>
<keyword evidence="2" id="KW-1185">Reference proteome</keyword>
<dbReference type="Gene3D" id="3.40.50.1110">
    <property type="entry name" value="SGNH hydrolase"/>
    <property type="match status" value="1"/>
</dbReference>
<reference evidence="1 2" key="1">
    <citation type="journal article" date="2013" name="Int. J. Syst. Evol. Microbiol.">
        <title>Kordia antarctica sp. nov., isolated from Antarctic seawater.</title>
        <authorList>
            <person name="Baek K."/>
            <person name="Choi A."/>
            <person name="Kang I."/>
            <person name="Lee K."/>
            <person name="Cho J.C."/>
        </authorList>
    </citation>
    <scope>NUCLEOTIDE SEQUENCE [LARGE SCALE GENOMIC DNA]</scope>
    <source>
        <strain evidence="1 2">IMCC3317</strain>
    </source>
</reference>
<dbReference type="KEGG" id="kan:IMCC3317_28470"/>
<dbReference type="InterPro" id="IPR036514">
    <property type="entry name" value="SGNH_hydro_sf"/>
</dbReference>
<name>A0A7L4ZL73_9FLAO</name>
<dbReference type="AlphaFoldDB" id="A0A7L4ZL73"/>
<sequence>MAMKKQHRLFLIQVAIALVIFLGTSFAVKSIFLKDPKAQSYLSFNDGIKNMASNTYSLIDSLIAQNDLTFDPTSGKMLDKVLNNLKYSEKPKFLIIGSSQMRVMQGEDIQDSYQKMVSRKMAQFTGDKYATYNLSLGGMSTPEKFIMSEKGVEIINPDRILIAVTPWDGLAEVIRPEVKAIVNKTYKKVENKLEKNGNDEAVTNAVSDEVFPLNINSKITTAVDKIVEDNIDIYQKRSAIKKWLNAETIGVLKEIRDVNSEKTEDVFRTNTPAYWKTFNQDLDNIEGWESEIAHTGSKSIKIVNEKAQSAKWTGDDILLKKPTDTFDFEGWSKAENVQNSKLYCIDFQVIFEDGTSKWFYKGLTFNTGTHDWELVKTRIQFDKKVTSIKPHVLFYGGTGTVWFDEIKAMPVYNGVASENLLPNAGFEEELTERVNVSYSYTTAEWVRIQQNMFLVVDQLAKLKTKEQNVFLLTPFWHNNEKTAYPQRAQYKDLVEAVKKYCVQNNVAFVDASYILSKDNFGLYTNGEKKGKIDVLHFNAEGHEKLAKYIIKELNL</sequence>
<protein>
    <submittedName>
        <fullName evidence="1">Uncharacterized protein</fullName>
    </submittedName>
</protein>
<accession>A0A7L4ZL73</accession>
<dbReference type="SUPFAM" id="SSF52266">
    <property type="entry name" value="SGNH hydrolase"/>
    <property type="match status" value="2"/>
</dbReference>
<dbReference type="EMBL" id="CP019288">
    <property type="protein sequence ID" value="QHI37468.1"/>
    <property type="molecule type" value="Genomic_DNA"/>
</dbReference>
<dbReference type="GO" id="GO:0016788">
    <property type="term" value="F:hydrolase activity, acting on ester bonds"/>
    <property type="evidence" value="ECO:0007669"/>
    <property type="project" value="UniProtKB-ARBA"/>
</dbReference>
<dbReference type="Proteomes" id="UP000464657">
    <property type="component" value="Chromosome"/>
</dbReference>
<evidence type="ECO:0000313" key="2">
    <source>
        <dbReference type="Proteomes" id="UP000464657"/>
    </source>
</evidence>
<dbReference type="Gene3D" id="2.60.120.260">
    <property type="entry name" value="Galactose-binding domain-like"/>
    <property type="match status" value="1"/>
</dbReference>